<organism evidence="2 3">
    <name type="scientific">Equus caballus</name>
    <name type="common">Horse</name>
    <dbReference type="NCBI Taxonomy" id="9796"/>
    <lineage>
        <taxon>Eukaryota</taxon>
        <taxon>Metazoa</taxon>
        <taxon>Chordata</taxon>
        <taxon>Craniata</taxon>
        <taxon>Vertebrata</taxon>
        <taxon>Euteleostomi</taxon>
        <taxon>Mammalia</taxon>
        <taxon>Eutheria</taxon>
        <taxon>Laurasiatheria</taxon>
        <taxon>Perissodactyla</taxon>
        <taxon>Equidae</taxon>
        <taxon>Equus</taxon>
    </lineage>
</organism>
<feature type="region of interest" description="Disordered" evidence="1">
    <location>
        <begin position="207"/>
        <end position="238"/>
    </location>
</feature>
<proteinExistence type="predicted"/>
<dbReference type="OrthoDB" id="9835681at2759"/>
<dbReference type="PANTHER" id="PTHR35351:SF1">
    <property type="entry name" value="GERMINAL CENTER-ASSOCIATED SIGNALING AND MOTILITY-LIKE PROTEIN"/>
    <property type="match status" value="1"/>
</dbReference>
<dbReference type="GO" id="GO:2000401">
    <property type="term" value="P:regulation of lymphocyte migration"/>
    <property type="evidence" value="ECO:0007669"/>
    <property type="project" value="InterPro"/>
</dbReference>
<dbReference type="PaxDb" id="9796-ENSECAP00000032429"/>
<evidence type="ECO:0000256" key="1">
    <source>
        <dbReference type="SAM" id="MobiDB-lite"/>
    </source>
</evidence>
<feature type="region of interest" description="Disordered" evidence="1">
    <location>
        <begin position="107"/>
        <end position="191"/>
    </location>
</feature>
<dbReference type="GO" id="GO:0050855">
    <property type="term" value="P:regulation of B cell receptor signaling pathway"/>
    <property type="evidence" value="ECO:0007669"/>
    <property type="project" value="InterPro"/>
</dbReference>
<dbReference type="Bgee" id="ENSECAG00000015365">
    <property type="expression patterns" value="Expressed in blood and 9 other cell types or tissues"/>
</dbReference>
<reference evidence="2" key="3">
    <citation type="submission" date="2025-09" db="UniProtKB">
        <authorList>
            <consortium name="Ensembl"/>
        </authorList>
    </citation>
    <scope>IDENTIFICATION</scope>
    <source>
        <strain evidence="2">Thoroughbred</strain>
    </source>
</reference>
<dbReference type="Ensembl" id="ENSECAT00000054676.2">
    <property type="protein sequence ID" value="ENSECAP00000032429.1"/>
    <property type="gene ID" value="ENSECAG00000015365.4"/>
</dbReference>
<evidence type="ECO:0000313" key="3">
    <source>
        <dbReference type="Proteomes" id="UP000002281"/>
    </source>
</evidence>
<dbReference type="InParanoid" id="A0A3Q2HFN3"/>
<sequence>MHAHACTRTYTHVHTHAHAGAHTRLSSPPTQKGSCRLYRARPLAARGWRHTGQRSDATQMQRPASFLPLVALVRTARRGGNSGAEKPSHRERMGNCLPRELSCLRDNQKKVRNNVGRRGQEMTTSEGENQDGDKKSKEAPSTSDQGNETSCGSEEVSYSVINHRRPSLSSNDDGYENVDPTTERVRPLREGSETEYTLLRLTCLTRPSSCTPENDYEVVLPRQHPHTSSSSSNRHDTE</sequence>
<dbReference type="Pfam" id="PF15666">
    <property type="entry name" value="HGAL"/>
    <property type="match status" value="1"/>
</dbReference>
<evidence type="ECO:0000313" key="2">
    <source>
        <dbReference type="Ensembl" id="ENSECAP00000032429.1"/>
    </source>
</evidence>
<evidence type="ECO:0000313" key="4">
    <source>
        <dbReference type="VGNC" id="VGNC:18282"/>
    </source>
</evidence>
<feature type="compositionally biased region" description="Basic and acidic residues" evidence="1">
    <location>
        <begin position="181"/>
        <end position="191"/>
    </location>
</feature>
<dbReference type="GeneTree" id="ENSGT00940000158134"/>
<dbReference type="STRING" id="9796.ENSECAP00000032429"/>
<keyword evidence="3" id="KW-1185">Reference proteome</keyword>
<dbReference type="VGNC" id="VGNC:18282">
    <property type="gene designation" value="GCSAML"/>
</dbReference>
<protein>
    <submittedName>
        <fullName evidence="2">Germinal center associated signaling and motility like</fullName>
    </submittedName>
</protein>
<dbReference type="FunCoup" id="A0A3Q2HFN3">
    <property type="interactions" value="32"/>
</dbReference>
<accession>A0A3Q2HFN3</accession>
<reference evidence="2" key="2">
    <citation type="submission" date="2025-08" db="UniProtKB">
        <authorList>
            <consortium name="Ensembl"/>
        </authorList>
    </citation>
    <scope>IDENTIFICATION</scope>
    <source>
        <strain evidence="2">Thoroughbred</strain>
    </source>
</reference>
<reference evidence="2 3" key="1">
    <citation type="journal article" date="2009" name="Science">
        <title>Genome sequence, comparative analysis, and population genetics of the domestic horse.</title>
        <authorList>
            <consortium name="Broad Institute Genome Sequencing Platform"/>
            <consortium name="Broad Institute Whole Genome Assembly Team"/>
            <person name="Wade C.M."/>
            <person name="Giulotto E."/>
            <person name="Sigurdsson S."/>
            <person name="Zoli M."/>
            <person name="Gnerre S."/>
            <person name="Imsland F."/>
            <person name="Lear T.L."/>
            <person name="Adelson D.L."/>
            <person name="Bailey E."/>
            <person name="Bellone R.R."/>
            <person name="Bloecker H."/>
            <person name="Distl O."/>
            <person name="Edgar R.C."/>
            <person name="Garber M."/>
            <person name="Leeb T."/>
            <person name="Mauceli E."/>
            <person name="MacLeod J.N."/>
            <person name="Penedo M.C.T."/>
            <person name="Raison J.M."/>
            <person name="Sharpe T."/>
            <person name="Vogel J."/>
            <person name="Andersson L."/>
            <person name="Antczak D.F."/>
            <person name="Biagi T."/>
            <person name="Binns M.M."/>
            <person name="Chowdhary B.P."/>
            <person name="Coleman S.J."/>
            <person name="Della Valle G."/>
            <person name="Fryc S."/>
            <person name="Guerin G."/>
            <person name="Hasegawa T."/>
            <person name="Hill E.W."/>
            <person name="Jurka J."/>
            <person name="Kiialainen A."/>
            <person name="Lindgren G."/>
            <person name="Liu J."/>
            <person name="Magnani E."/>
            <person name="Mickelson J.R."/>
            <person name="Murray J."/>
            <person name="Nergadze S.G."/>
            <person name="Onofrio R."/>
            <person name="Pedroni S."/>
            <person name="Piras M.F."/>
            <person name="Raudsepp T."/>
            <person name="Rocchi M."/>
            <person name="Roeed K.H."/>
            <person name="Ryder O.A."/>
            <person name="Searle S."/>
            <person name="Skow L."/>
            <person name="Swinburne J.E."/>
            <person name="Syvaenen A.C."/>
            <person name="Tozaki T."/>
            <person name="Valberg S.J."/>
            <person name="Vaudin M."/>
            <person name="White J.R."/>
            <person name="Zody M.C."/>
            <person name="Lander E.S."/>
            <person name="Lindblad-Toh K."/>
        </authorList>
    </citation>
    <scope>NUCLEOTIDE SEQUENCE [LARGE SCALE GENOMIC DNA]</scope>
    <source>
        <strain evidence="2 3">Thoroughbred</strain>
    </source>
</reference>
<gene>
    <name evidence="2 4" type="primary">GCSAML</name>
</gene>
<feature type="compositionally biased region" description="Polar residues" evidence="1">
    <location>
        <begin position="139"/>
        <end position="152"/>
    </location>
</feature>
<name>A0A3Q2HFN3_HORSE</name>
<dbReference type="PANTHER" id="PTHR35351">
    <property type="entry name" value="GERMINAL CENTER-ASSOCIATED SIGNALING AND MOTILITY-LIKE PROTEIN"/>
    <property type="match status" value="1"/>
</dbReference>
<dbReference type="InterPro" id="IPR031364">
    <property type="entry name" value="GC_assoc_lym"/>
</dbReference>
<dbReference type="Proteomes" id="UP000002281">
    <property type="component" value="Chromosome 14"/>
</dbReference>
<dbReference type="AlphaFoldDB" id="A0A3Q2HFN3"/>